<dbReference type="PROSITE" id="PS51689">
    <property type="entry name" value="SAM_RNA_A_N6_MT"/>
    <property type="match status" value="1"/>
</dbReference>
<dbReference type="InterPro" id="IPR020596">
    <property type="entry name" value="rRNA_Ade_Mease_Trfase_CS"/>
</dbReference>
<dbReference type="PROSITE" id="PS01131">
    <property type="entry name" value="RRNA_A_DIMETH"/>
    <property type="match status" value="1"/>
</dbReference>
<evidence type="ECO:0000313" key="11">
    <source>
        <dbReference type="Proteomes" id="UP000014809"/>
    </source>
</evidence>
<dbReference type="Gene3D" id="3.40.50.150">
    <property type="entry name" value="Vaccinia Virus protein VP39"/>
    <property type="match status" value="1"/>
</dbReference>
<feature type="binding site" evidence="7 8">
    <location>
        <position position="114"/>
    </location>
    <ligand>
        <name>S-adenosyl-L-methionine</name>
        <dbReference type="ChEBI" id="CHEBI:59789"/>
    </ligand>
</feature>
<dbReference type="AlphaFoldDB" id="S4XL22"/>
<sequence>MTDSAENTDVRLLGPGEIRALAAELDITPTKKLGQNFVIDPNTVRRIVAAADLTVDDHVIEVGPGLGSLTLALLEAVGDVTAVEIDRRLADRLPRTIAEFAPGRTGDVTVVDHDALTLTAADLTDAGVPAPTALVANLPYNVSVPVLLHLLEEFPSIRRVLVMVQLEVADRLAAAPGSKIYGVPSVKAGFHGAVSKAGTIGKNVFWPAPKIDSGLVRVDRYTDADRPWQGAVDTWGGERLRREVFAVTDAAFLQRRKTLRAALSGYFGSGPDAEAVLVAADIDPKERGEKLDTARFVDLAVAALERP</sequence>
<feature type="binding site" evidence="7 8">
    <location>
        <position position="36"/>
    </location>
    <ligand>
        <name>S-adenosyl-L-methionine</name>
        <dbReference type="ChEBI" id="CHEBI:59789"/>
    </ligand>
</feature>
<comment type="subcellular location">
    <subcellularLocation>
        <location evidence="7">Cytoplasm</location>
    </subcellularLocation>
</comment>
<dbReference type="InterPro" id="IPR020598">
    <property type="entry name" value="rRNA_Ade_methylase_Trfase_N"/>
</dbReference>
<dbReference type="STRING" id="1200352.A606_08215"/>
<dbReference type="EMBL" id="CP003696">
    <property type="protein sequence ID" value="AGP31288.1"/>
    <property type="molecule type" value="Genomic_DNA"/>
</dbReference>
<feature type="binding site" evidence="7 8">
    <location>
        <position position="84"/>
    </location>
    <ligand>
        <name>S-adenosyl-L-methionine</name>
        <dbReference type="ChEBI" id="CHEBI:59789"/>
    </ligand>
</feature>
<keyword evidence="11" id="KW-1185">Reference proteome</keyword>
<dbReference type="Gene3D" id="1.10.8.100">
    <property type="entry name" value="Ribosomal RNA adenine dimethylase-like, domain 2"/>
    <property type="match status" value="1"/>
</dbReference>
<feature type="binding site" evidence="7 8">
    <location>
        <position position="63"/>
    </location>
    <ligand>
        <name>S-adenosyl-L-methionine</name>
        <dbReference type="ChEBI" id="CHEBI:59789"/>
    </ligand>
</feature>
<evidence type="ECO:0000256" key="6">
    <source>
        <dbReference type="ARBA" id="ARBA00022884"/>
    </source>
</evidence>
<feature type="domain" description="Ribosomal RNA adenine methylase transferase N-terminal" evidence="9">
    <location>
        <begin position="43"/>
        <end position="222"/>
    </location>
</feature>
<keyword evidence="5 7" id="KW-0949">S-adenosyl-L-methionine</keyword>
<comment type="catalytic activity">
    <reaction evidence="7">
        <text>adenosine(1518)/adenosine(1519) in 16S rRNA + 4 S-adenosyl-L-methionine = N(6)-dimethyladenosine(1518)/N(6)-dimethyladenosine(1519) in 16S rRNA + 4 S-adenosyl-L-homocysteine + 4 H(+)</text>
        <dbReference type="Rhea" id="RHEA:19609"/>
        <dbReference type="Rhea" id="RHEA-COMP:10232"/>
        <dbReference type="Rhea" id="RHEA-COMP:10233"/>
        <dbReference type="ChEBI" id="CHEBI:15378"/>
        <dbReference type="ChEBI" id="CHEBI:57856"/>
        <dbReference type="ChEBI" id="CHEBI:59789"/>
        <dbReference type="ChEBI" id="CHEBI:74411"/>
        <dbReference type="ChEBI" id="CHEBI:74493"/>
        <dbReference type="EC" id="2.1.1.182"/>
    </reaction>
</comment>
<dbReference type="InterPro" id="IPR029063">
    <property type="entry name" value="SAM-dependent_MTases_sf"/>
</dbReference>
<dbReference type="GO" id="GO:0005829">
    <property type="term" value="C:cytosol"/>
    <property type="evidence" value="ECO:0007669"/>
    <property type="project" value="TreeGrafter"/>
</dbReference>
<keyword evidence="4 7" id="KW-0808">Transferase</keyword>
<dbReference type="HOGENOM" id="CLU_041220_1_1_11"/>
<comment type="function">
    <text evidence="7">Specifically dimethylates two adjacent adenosines (A1518 and A1519) in the loop of a conserved hairpin near the 3'-end of 16S rRNA in the 30S particle. May play a critical role in biogenesis of 30S subunits.</text>
</comment>
<accession>S4XL22</accession>
<dbReference type="Proteomes" id="UP000014809">
    <property type="component" value="Chromosome"/>
</dbReference>
<evidence type="ECO:0000256" key="5">
    <source>
        <dbReference type="ARBA" id="ARBA00022691"/>
    </source>
</evidence>
<dbReference type="PANTHER" id="PTHR11727">
    <property type="entry name" value="DIMETHYLADENOSINE TRANSFERASE"/>
    <property type="match status" value="1"/>
</dbReference>
<evidence type="ECO:0000313" key="10">
    <source>
        <dbReference type="EMBL" id="AGP31288.1"/>
    </source>
</evidence>
<dbReference type="KEGG" id="cter:A606_08215"/>
<dbReference type="InterPro" id="IPR011530">
    <property type="entry name" value="rRNA_adenine_dimethylase"/>
</dbReference>
<evidence type="ECO:0000259" key="9">
    <source>
        <dbReference type="SMART" id="SM00650"/>
    </source>
</evidence>
<dbReference type="PANTHER" id="PTHR11727:SF7">
    <property type="entry name" value="DIMETHYLADENOSINE TRANSFERASE-RELATED"/>
    <property type="match status" value="1"/>
</dbReference>
<keyword evidence="6 7" id="KW-0694">RNA-binding</keyword>
<gene>
    <name evidence="7" type="primary">rsmA</name>
    <name evidence="7" type="synonym">ksgA</name>
    <name evidence="10" type="ORF">A606_08215</name>
</gene>
<dbReference type="NCBIfam" id="TIGR00755">
    <property type="entry name" value="ksgA"/>
    <property type="match status" value="1"/>
</dbReference>
<evidence type="ECO:0000256" key="8">
    <source>
        <dbReference type="PROSITE-ProRule" id="PRU01026"/>
    </source>
</evidence>
<feature type="binding site" evidence="7 8">
    <location>
        <position position="38"/>
    </location>
    <ligand>
        <name>S-adenosyl-L-methionine</name>
        <dbReference type="ChEBI" id="CHEBI:59789"/>
    </ligand>
</feature>
<dbReference type="GO" id="GO:0003723">
    <property type="term" value="F:RNA binding"/>
    <property type="evidence" value="ECO:0007669"/>
    <property type="project" value="UniProtKB-UniRule"/>
</dbReference>
<evidence type="ECO:0000256" key="2">
    <source>
        <dbReference type="ARBA" id="ARBA00022552"/>
    </source>
</evidence>
<dbReference type="CDD" id="cd02440">
    <property type="entry name" value="AdoMet_MTases"/>
    <property type="match status" value="1"/>
</dbReference>
<dbReference type="GO" id="GO:0052908">
    <property type="term" value="F:16S rRNA (adenine(1518)-N(6)/adenine(1519)-N(6))-dimethyltransferase activity"/>
    <property type="evidence" value="ECO:0007669"/>
    <property type="project" value="UniProtKB-EC"/>
</dbReference>
<dbReference type="PATRIC" id="fig|1200352.3.peg.1671"/>
<dbReference type="eggNOG" id="COG0030">
    <property type="taxonomic scope" value="Bacteria"/>
</dbReference>
<feature type="binding site" evidence="7 8">
    <location>
        <position position="137"/>
    </location>
    <ligand>
        <name>S-adenosyl-L-methionine</name>
        <dbReference type="ChEBI" id="CHEBI:59789"/>
    </ligand>
</feature>
<keyword evidence="3 7" id="KW-0489">Methyltransferase</keyword>
<dbReference type="InterPro" id="IPR023165">
    <property type="entry name" value="rRNA_Ade_diMease-like_C"/>
</dbReference>
<name>S4XL22_9CORY</name>
<dbReference type="Pfam" id="PF00398">
    <property type="entry name" value="RrnaAD"/>
    <property type="match status" value="1"/>
</dbReference>
<reference evidence="10 11" key="1">
    <citation type="submission" date="2012-06" db="EMBL/GenBank/DDBJ databases">
        <title>Complete genome sequence of Corynebacterium terpenotabidum Y-11 (=DSM 44721).</title>
        <authorList>
            <person name="Ruckert C."/>
            <person name="Albersmeier A."/>
            <person name="Al-Dilaimi A."/>
            <person name="Szczepanowski R."/>
            <person name="Kalinowski J."/>
        </authorList>
    </citation>
    <scope>NUCLEOTIDE SEQUENCE [LARGE SCALE GENOMIC DNA]</scope>
    <source>
        <strain evidence="10 11">Y-11</strain>
    </source>
</reference>
<dbReference type="FunFam" id="3.40.50.150:FF:000023">
    <property type="entry name" value="Ribosomal RNA small subunit methyltransferase A"/>
    <property type="match status" value="1"/>
</dbReference>
<dbReference type="SUPFAM" id="SSF53335">
    <property type="entry name" value="S-adenosyl-L-methionine-dependent methyltransferases"/>
    <property type="match status" value="1"/>
</dbReference>
<evidence type="ECO:0000256" key="3">
    <source>
        <dbReference type="ARBA" id="ARBA00022603"/>
    </source>
</evidence>
<evidence type="ECO:0000256" key="1">
    <source>
        <dbReference type="ARBA" id="ARBA00022490"/>
    </source>
</evidence>
<dbReference type="HAMAP" id="MF_00607">
    <property type="entry name" value="16SrRNA_methyltr_A"/>
    <property type="match status" value="1"/>
</dbReference>
<evidence type="ECO:0000256" key="4">
    <source>
        <dbReference type="ARBA" id="ARBA00022679"/>
    </source>
</evidence>
<comment type="similarity">
    <text evidence="7">Belongs to the class I-like SAM-binding methyltransferase superfamily. rRNA adenine N(6)-methyltransferase family. RsmA subfamily.</text>
</comment>
<protein>
    <recommendedName>
        <fullName evidence="7">Ribosomal RNA small subunit methyltransferase A</fullName>
        <ecNumber evidence="7">2.1.1.182</ecNumber>
    </recommendedName>
    <alternativeName>
        <fullName evidence="7">16S rRNA (adenine(1518)-N(6)/adenine(1519)-N(6))-dimethyltransferase</fullName>
    </alternativeName>
    <alternativeName>
        <fullName evidence="7">16S rRNA dimethyladenosine transferase</fullName>
    </alternativeName>
    <alternativeName>
        <fullName evidence="7">16S rRNA dimethylase</fullName>
    </alternativeName>
    <alternativeName>
        <fullName evidence="7">S-adenosylmethionine-6-N', N'-adenosyl(rRNA) dimethyltransferase</fullName>
    </alternativeName>
</protein>
<organism evidence="10 11">
    <name type="scientific">Corynebacterium terpenotabidum Y-11</name>
    <dbReference type="NCBI Taxonomy" id="1200352"/>
    <lineage>
        <taxon>Bacteria</taxon>
        <taxon>Bacillati</taxon>
        <taxon>Actinomycetota</taxon>
        <taxon>Actinomycetes</taxon>
        <taxon>Mycobacteriales</taxon>
        <taxon>Corynebacteriaceae</taxon>
        <taxon>Corynebacterium</taxon>
    </lineage>
</organism>
<dbReference type="EC" id="2.1.1.182" evidence="7"/>
<proteinExistence type="inferred from homology"/>
<dbReference type="SMART" id="SM00650">
    <property type="entry name" value="rADc"/>
    <property type="match status" value="1"/>
</dbReference>
<dbReference type="InterPro" id="IPR001737">
    <property type="entry name" value="KsgA/Erm"/>
</dbReference>
<dbReference type="RefSeq" id="WP_020441648.1">
    <property type="nucleotide sequence ID" value="NC_021663.1"/>
</dbReference>
<evidence type="ECO:0000256" key="7">
    <source>
        <dbReference type="HAMAP-Rule" id="MF_00607"/>
    </source>
</evidence>
<keyword evidence="2 7" id="KW-0698">rRNA processing</keyword>
<keyword evidence="1 7" id="KW-0963">Cytoplasm</keyword>